<proteinExistence type="inferred from homology"/>
<dbReference type="SUPFAM" id="SSF56784">
    <property type="entry name" value="HAD-like"/>
    <property type="match status" value="2"/>
</dbReference>
<evidence type="ECO:0000256" key="3">
    <source>
        <dbReference type="ARBA" id="ARBA00022801"/>
    </source>
</evidence>
<accession>A0AA47NLC2</accession>
<evidence type="ECO:0000313" key="7">
    <source>
        <dbReference type="Proteomes" id="UP001174136"/>
    </source>
</evidence>
<name>A0AA47NLC2_MERPO</name>
<evidence type="ECO:0000256" key="1">
    <source>
        <dbReference type="ARBA" id="ARBA00009589"/>
    </source>
</evidence>
<comment type="similarity">
    <text evidence="1">Belongs to the 5'(3')-deoxyribonucleotidase family.</text>
</comment>
<dbReference type="Pfam" id="PF05761">
    <property type="entry name" value="5_nucleotid"/>
    <property type="match status" value="2"/>
</dbReference>
<evidence type="ECO:0000256" key="2">
    <source>
        <dbReference type="ARBA" id="ARBA00022723"/>
    </source>
</evidence>
<dbReference type="CDD" id="cd07522">
    <property type="entry name" value="HAD_cN-II"/>
    <property type="match status" value="1"/>
</dbReference>
<keyword evidence="2" id="KW-0479">Metal-binding</keyword>
<dbReference type="PANTHER" id="PTHR12103:SF11">
    <property type="entry name" value="5'-NUCLEOTIDASE DOMAIN-CONTAINING PROTEIN 3"/>
    <property type="match status" value="1"/>
</dbReference>
<feature type="region of interest" description="Disordered" evidence="5">
    <location>
        <begin position="42"/>
        <end position="100"/>
    </location>
</feature>
<gene>
    <name evidence="6" type="primary">NT5DC3</name>
    <name evidence="6" type="ORF">N1851_034514</name>
</gene>
<dbReference type="PANTHER" id="PTHR12103">
    <property type="entry name" value="5'-NUCLEOTIDASE DOMAIN-CONTAINING"/>
    <property type="match status" value="1"/>
</dbReference>
<comment type="caution">
    <text evidence="6">The sequence shown here is derived from an EMBL/GenBank/DDBJ whole genome shotgun (WGS) entry which is preliminary data.</text>
</comment>
<keyword evidence="4" id="KW-0460">Magnesium</keyword>
<dbReference type="InterPro" id="IPR023214">
    <property type="entry name" value="HAD_sf"/>
</dbReference>
<organism evidence="6 7">
    <name type="scientific">Merluccius polli</name>
    <name type="common">Benguela hake</name>
    <name type="synonym">Merluccius cadenati</name>
    <dbReference type="NCBI Taxonomy" id="89951"/>
    <lineage>
        <taxon>Eukaryota</taxon>
        <taxon>Metazoa</taxon>
        <taxon>Chordata</taxon>
        <taxon>Craniata</taxon>
        <taxon>Vertebrata</taxon>
        <taxon>Euteleostomi</taxon>
        <taxon>Actinopterygii</taxon>
        <taxon>Neopterygii</taxon>
        <taxon>Teleostei</taxon>
        <taxon>Neoteleostei</taxon>
        <taxon>Acanthomorphata</taxon>
        <taxon>Zeiogadaria</taxon>
        <taxon>Gadariae</taxon>
        <taxon>Gadiformes</taxon>
        <taxon>Gadoidei</taxon>
        <taxon>Merlucciidae</taxon>
        <taxon>Merluccius</taxon>
    </lineage>
</organism>
<protein>
    <submittedName>
        <fullName evidence="6">5'-nucleotidase domain-containing protein 3</fullName>
    </submittedName>
</protein>
<reference evidence="6" key="1">
    <citation type="journal article" date="2023" name="Front. Mar. Sci.">
        <title>A new Merluccius polli reference genome to investigate the effects of global change in West African waters.</title>
        <authorList>
            <person name="Mateo J.L."/>
            <person name="Blanco-Fernandez C."/>
            <person name="Garcia-Vazquez E."/>
            <person name="Machado-Schiaffino G."/>
        </authorList>
    </citation>
    <scope>NUCLEOTIDE SEQUENCE</scope>
    <source>
        <strain evidence="6">C29</strain>
        <tissue evidence="6">Fin</tissue>
    </source>
</reference>
<feature type="compositionally biased region" description="Basic and acidic residues" evidence="5">
    <location>
        <begin position="49"/>
        <end position="74"/>
    </location>
</feature>
<evidence type="ECO:0000313" key="6">
    <source>
        <dbReference type="EMBL" id="KAK0130816.1"/>
    </source>
</evidence>
<dbReference type="Proteomes" id="UP001174136">
    <property type="component" value="Unassembled WGS sequence"/>
</dbReference>
<sequence>MHLPLNDLIVGFGPISAFTQILFHSPINVQLILGFHGGSKSRAFSTGTRKKDGPPLRTSAEQEPRVNGRGERRANHSAPRNSLDQWRRGASDRPLQSESSSTICYRENRGSLNHNTSPYKLLATATDRHTDRQTMASLSMSALLKTRGCLQRSSSLCGAVLTGRTARARYRAACRRVPVTRQGSVLYYSSSSSSSGPDVAQSLWAVYNDTRKKTEDLIPEICKNAVNPDTIFANNEMSLGDIEIYGFDYDYTLAFYSSQLHTLIFNIARDLLIAEHRYPEGLREYEYVPNFAVRGLHYDVQKALLMKIDAFHYIQLGTVYRGLHPVPDEEVIAMYDGCHVPLENMSDFYGKSSHGYTLKQFMDIFSLPEMTLLSCVNDFFMRHNIDYEPVHLYKDVKAAIRDVHVKGIMYRAVEADIDRYICYGEQSHAVLKKLAEDGKKMFLITNSPLDFVSVLRDISPPNDKTSDVTDPTADLHQTAELFYRDRGMNYIVGKDWRDLFDVVIVQADKPGFFNDRRKPFRRVTDKGVLLWDRIHRLEKGQIYKQGNLYEFLRLTGWRGSKVLYFGDHIYSDLADLTLRHGWRTGAIIPELRKEIKIMNTEQYVHMMSWVQALTGLIECMQVNRDPVSQAVVQEWIKERDNMRSQSKDIFNAQFGSLFRTYHNPTYFSRRLARFADIYMPSISCLLNYDFQHTFFPRRTPLQHEAPLGPNHGSRPHQD</sequence>
<keyword evidence="3" id="KW-0378">Hydrolase</keyword>
<dbReference type="InterPro" id="IPR036412">
    <property type="entry name" value="HAD-like_sf"/>
</dbReference>
<dbReference type="GO" id="GO:0046872">
    <property type="term" value="F:metal ion binding"/>
    <property type="evidence" value="ECO:0007669"/>
    <property type="project" value="UniProtKB-KW"/>
</dbReference>
<keyword evidence="7" id="KW-1185">Reference proteome</keyword>
<dbReference type="AlphaFoldDB" id="A0AA47NLC2"/>
<dbReference type="InterPro" id="IPR008380">
    <property type="entry name" value="HAD-SF_hydro_IG_5-nucl"/>
</dbReference>
<dbReference type="EMBL" id="JAOPHQ010006618">
    <property type="protein sequence ID" value="KAK0130816.1"/>
    <property type="molecule type" value="Genomic_DNA"/>
</dbReference>
<dbReference type="Gene3D" id="3.40.50.1000">
    <property type="entry name" value="HAD superfamily/HAD-like"/>
    <property type="match status" value="1"/>
</dbReference>
<evidence type="ECO:0000256" key="5">
    <source>
        <dbReference type="SAM" id="MobiDB-lite"/>
    </source>
</evidence>
<evidence type="ECO:0000256" key="4">
    <source>
        <dbReference type="ARBA" id="ARBA00022842"/>
    </source>
</evidence>
<dbReference type="GO" id="GO:0008253">
    <property type="term" value="F:5'-nucleotidase activity"/>
    <property type="evidence" value="ECO:0007669"/>
    <property type="project" value="TreeGrafter"/>
</dbReference>